<keyword evidence="2" id="KW-1133">Transmembrane helix</keyword>
<evidence type="ECO:0000256" key="2">
    <source>
        <dbReference type="SAM" id="Phobius"/>
    </source>
</evidence>
<dbReference type="AlphaFoldDB" id="A0A1Q8VFT1"/>
<feature type="region of interest" description="Disordered" evidence="1">
    <location>
        <begin position="168"/>
        <end position="211"/>
    </location>
</feature>
<dbReference type="EMBL" id="MSKK01000020">
    <property type="protein sequence ID" value="OLO46970.1"/>
    <property type="molecule type" value="Genomic_DNA"/>
</dbReference>
<dbReference type="Proteomes" id="UP000186471">
    <property type="component" value="Unassembled WGS sequence"/>
</dbReference>
<evidence type="ECO:0000313" key="5">
    <source>
        <dbReference type="Proteomes" id="UP000186471"/>
    </source>
</evidence>
<organism evidence="4 5">
    <name type="scientific">Actinomyces oris</name>
    <dbReference type="NCBI Taxonomy" id="544580"/>
    <lineage>
        <taxon>Bacteria</taxon>
        <taxon>Bacillati</taxon>
        <taxon>Actinomycetota</taxon>
        <taxon>Actinomycetes</taxon>
        <taxon>Actinomycetales</taxon>
        <taxon>Actinomycetaceae</taxon>
        <taxon>Actinomyces</taxon>
    </lineage>
</organism>
<sequence length="211" mass="21630">MPNERGSILPYVSVAAALVALVALGLMTGLGDAILHRRDASNAADAAALAAARAWADSIESNYENAVDATSEDGFWSNAGRGLGSFAGPGAKRAAERYASLDGATLTAYSVDMTQGTVTVSVRTKSAVTGTDQRLTATSTAKIVFEDGACLSDGQVGFEINGTCVTKRPQAKAPVQKKGAKPTPSASATPPPFKVPDGMSRKAKVSARLVN</sequence>
<dbReference type="InterPro" id="IPR028087">
    <property type="entry name" value="Tad_N"/>
</dbReference>
<name>A0A1Q8VFT1_9ACTO</name>
<evidence type="ECO:0000259" key="3">
    <source>
        <dbReference type="Pfam" id="PF13400"/>
    </source>
</evidence>
<dbReference type="Pfam" id="PF13400">
    <property type="entry name" value="Tad"/>
    <property type="match status" value="1"/>
</dbReference>
<evidence type="ECO:0000313" key="4">
    <source>
        <dbReference type="EMBL" id="OLO46970.1"/>
    </source>
</evidence>
<feature type="domain" description="Putative Flp pilus-assembly TadG-like N-terminal" evidence="3">
    <location>
        <begin position="6"/>
        <end position="54"/>
    </location>
</feature>
<gene>
    <name evidence="4" type="ORF">BKH31_05730</name>
</gene>
<keyword evidence="2" id="KW-0812">Transmembrane</keyword>
<comment type="caution">
    <text evidence="4">The sequence shown here is derived from an EMBL/GenBank/DDBJ whole genome shotgun (WGS) entry which is preliminary data.</text>
</comment>
<proteinExistence type="predicted"/>
<reference evidence="4 5" key="1">
    <citation type="submission" date="2016-12" db="EMBL/GenBank/DDBJ databases">
        <title>Genomic comparison of strains in the 'Actinomyces naeslundii' group.</title>
        <authorList>
            <person name="Mughal S.R."/>
            <person name="Do T."/>
            <person name="Gilbert S.C."/>
            <person name="Witherden E.A."/>
            <person name="Didelot X."/>
            <person name="Beighton D."/>
        </authorList>
    </citation>
    <scope>NUCLEOTIDE SEQUENCE [LARGE SCALE GENOMIC DNA]</scope>
    <source>
        <strain evidence="4 5">R21091</strain>
    </source>
</reference>
<feature type="transmembrane region" description="Helical" evidence="2">
    <location>
        <begin position="12"/>
        <end position="35"/>
    </location>
</feature>
<keyword evidence="2" id="KW-0472">Membrane</keyword>
<evidence type="ECO:0000256" key="1">
    <source>
        <dbReference type="SAM" id="MobiDB-lite"/>
    </source>
</evidence>
<protein>
    <recommendedName>
        <fullName evidence="3">Putative Flp pilus-assembly TadG-like N-terminal domain-containing protein</fullName>
    </recommendedName>
</protein>
<accession>A0A1Q8VFT1</accession>